<protein>
    <recommendedName>
        <fullName evidence="1">DUF659 domain-containing protein</fullName>
    </recommendedName>
</protein>
<dbReference type="Pfam" id="PF04937">
    <property type="entry name" value="DUF659"/>
    <property type="match status" value="1"/>
</dbReference>
<reference evidence="2 3" key="1">
    <citation type="submission" date="2024-01" db="EMBL/GenBank/DDBJ databases">
        <title>The genomes of 5 underutilized Papilionoideae crops provide insights into root nodulation and disease resistanc.</title>
        <authorList>
            <person name="Yuan L."/>
        </authorList>
    </citation>
    <scope>NUCLEOTIDE SEQUENCE [LARGE SCALE GENOMIC DNA]</scope>
    <source>
        <strain evidence="2">ZHUSHIDOU_FW_LH</strain>
        <tissue evidence="2">Leaf</tissue>
    </source>
</reference>
<sequence length="215" mass="23831">MGLKGEVSGCKKTPADVKAKLREAFDKKAESDAATFQDVDEDAMEMQELFDTALGKKPASSVIRSIDGSGYTKTARKLFELLDAFVEEIGETNVVQVITDNGSNYVLAGKHLEAKRKNLFWTPCAAHSAHFLNPSHFYKDPAIDENYEVSEGLYKVIERLSSSVHDNDLTIQQVGIYKNAEKGFNGPTAKRQIDTMAPSKLHCFFLNSINCLCKD</sequence>
<name>A0AAN9I404_CROPI</name>
<dbReference type="PANTHER" id="PTHR32166">
    <property type="entry name" value="OSJNBA0013A04.12 PROTEIN"/>
    <property type="match status" value="1"/>
</dbReference>
<dbReference type="PANTHER" id="PTHR32166:SF74">
    <property type="entry name" value="OS05G0256350 PROTEIN"/>
    <property type="match status" value="1"/>
</dbReference>
<feature type="domain" description="DUF659" evidence="1">
    <location>
        <begin position="63"/>
        <end position="130"/>
    </location>
</feature>
<dbReference type="SUPFAM" id="SSF53098">
    <property type="entry name" value="Ribonuclease H-like"/>
    <property type="match status" value="1"/>
</dbReference>
<dbReference type="AlphaFoldDB" id="A0AAN9I404"/>
<evidence type="ECO:0000313" key="3">
    <source>
        <dbReference type="Proteomes" id="UP001372338"/>
    </source>
</evidence>
<dbReference type="EMBL" id="JAYWIO010000004">
    <property type="protein sequence ID" value="KAK7266633.1"/>
    <property type="molecule type" value="Genomic_DNA"/>
</dbReference>
<evidence type="ECO:0000313" key="2">
    <source>
        <dbReference type="EMBL" id="KAK7266633.1"/>
    </source>
</evidence>
<evidence type="ECO:0000259" key="1">
    <source>
        <dbReference type="Pfam" id="PF04937"/>
    </source>
</evidence>
<organism evidence="2 3">
    <name type="scientific">Crotalaria pallida</name>
    <name type="common">Smooth rattlebox</name>
    <name type="synonym">Crotalaria striata</name>
    <dbReference type="NCBI Taxonomy" id="3830"/>
    <lineage>
        <taxon>Eukaryota</taxon>
        <taxon>Viridiplantae</taxon>
        <taxon>Streptophyta</taxon>
        <taxon>Embryophyta</taxon>
        <taxon>Tracheophyta</taxon>
        <taxon>Spermatophyta</taxon>
        <taxon>Magnoliopsida</taxon>
        <taxon>eudicotyledons</taxon>
        <taxon>Gunneridae</taxon>
        <taxon>Pentapetalae</taxon>
        <taxon>rosids</taxon>
        <taxon>fabids</taxon>
        <taxon>Fabales</taxon>
        <taxon>Fabaceae</taxon>
        <taxon>Papilionoideae</taxon>
        <taxon>50 kb inversion clade</taxon>
        <taxon>genistoids sensu lato</taxon>
        <taxon>core genistoids</taxon>
        <taxon>Crotalarieae</taxon>
        <taxon>Crotalaria</taxon>
    </lineage>
</organism>
<comment type="caution">
    <text evidence="2">The sequence shown here is derived from an EMBL/GenBank/DDBJ whole genome shotgun (WGS) entry which is preliminary data.</text>
</comment>
<accession>A0AAN9I404</accession>
<keyword evidence="3" id="KW-1185">Reference proteome</keyword>
<dbReference type="InterPro" id="IPR007021">
    <property type="entry name" value="DUF659"/>
</dbReference>
<dbReference type="InterPro" id="IPR012337">
    <property type="entry name" value="RNaseH-like_sf"/>
</dbReference>
<gene>
    <name evidence="2" type="ORF">RIF29_19282</name>
</gene>
<dbReference type="Proteomes" id="UP001372338">
    <property type="component" value="Unassembled WGS sequence"/>
</dbReference>
<proteinExistence type="predicted"/>